<dbReference type="GO" id="GO:1902626">
    <property type="term" value="P:assembly of large subunit precursor of preribosome"/>
    <property type="evidence" value="ECO:0007669"/>
    <property type="project" value="EnsemblFungi"/>
</dbReference>
<dbReference type="InterPro" id="IPR014014">
    <property type="entry name" value="RNA_helicase_DEAD_Q_motif"/>
</dbReference>
<protein>
    <recommendedName>
        <fullName evidence="11">ATP-dependent RNA helicase</fullName>
        <ecNumber evidence="11">3.6.4.13</ecNumber>
    </recommendedName>
</protein>
<feature type="compositionally biased region" description="Basic and acidic residues" evidence="12">
    <location>
        <begin position="683"/>
        <end position="692"/>
    </location>
</feature>
<comment type="domain">
    <text evidence="11">The Q motif is unique to and characteristic of the DEAD box family of RNA helicases and controls ATP binding and hydrolysis.</text>
</comment>
<dbReference type="InterPro" id="IPR000629">
    <property type="entry name" value="RNA-helicase_DEAD-box_CS"/>
</dbReference>
<evidence type="ECO:0000259" key="13">
    <source>
        <dbReference type="PROSITE" id="PS51192"/>
    </source>
</evidence>
<evidence type="ECO:0000259" key="15">
    <source>
        <dbReference type="PROSITE" id="PS51195"/>
    </source>
</evidence>
<keyword evidence="17" id="KW-1185">Reference proteome</keyword>
<feature type="compositionally biased region" description="Acidic residues" evidence="12">
    <location>
        <begin position="643"/>
        <end position="655"/>
    </location>
</feature>
<dbReference type="SMART" id="SM00490">
    <property type="entry name" value="HELICc"/>
    <property type="match status" value="1"/>
</dbReference>
<dbReference type="EC" id="3.6.4.13" evidence="11"/>
<evidence type="ECO:0000256" key="1">
    <source>
        <dbReference type="ARBA" id="ARBA00004604"/>
    </source>
</evidence>
<gene>
    <name evidence="16" type="ORF">sr14264</name>
</gene>
<dbReference type="GO" id="GO:0000470">
    <property type="term" value="P:maturation of LSU-rRNA"/>
    <property type="evidence" value="ECO:0007669"/>
    <property type="project" value="EnsemblFungi"/>
</dbReference>
<dbReference type="InterPro" id="IPR011545">
    <property type="entry name" value="DEAD/DEAH_box_helicase_dom"/>
</dbReference>
<dbReference type="GO" id="GO:0005730">
    <property type="term" value="C:nucleolus"/>
    <property type="evidence" value="ECO:0007669"/>
    <property type="project" value="UniProtKB-SubCell"/>
</dbReference>
<dbReference type="PROSITE" id="PS51194">
    <property type="entry name" value="HELICASE_CTER"/>
    <property type="match status" value="1"/>
</dbReference>
<dbReference type="GO" id="GO:0005654">
    <property type="term" value="C:nucleoplasm"/>
    <property type="evidence" value="ECO:0007669"/>
    <property type="project" value="EnsemblFungi"/>
</dbReference>
<evidence type="ECO:0000256" key="5">
    <source>
        <dbReference type="ARBA" id="ARBA00022801"/>
    </source>
</evidence>
<dbReference type="Proteomes" id="UP000008867">
    <property type="component" value="Chromosome 8"/>
</dbReference>
<evidence type="ECO:0000256" key="4">
    <source>
        <dbReference type="ARBA" id="ARBA00022741"/>
    </source>
</evidence>
<feature type="compositionally biased region" description="Low complexity" evidence="12">
    <location>
        <begin position="656"/>
        <end position="665"/>
    </location>
</feature>
<dbReference type="InterPro" id="IPR014001">
    <property type="entry name" value="Helicase_ATP-bd"/>
</dbReference>
<evidence type="ECO:0000259" key="14">
    <source>
        <dbReference type="PROSITE" id="PS51194"/>
    </source>
</evidence>
<dbReference type="GO" id="GO:0016887">
    <property type="term" value="F:ATP hydrolysis activity"/>
    <property type="evidence" value="ECO:0007669"/>
    <property type="project" value="RHEA"/>
</dbReference>
<comment type="catalytic activity">
    <reaction evidence="11">
        <text>ATP + H2O = ADP + phosphate + H(+)</text>
        <dbReference type="Rhea" id="RHEA:13065"/>
        <dbReference type="ChEBI" id="CHEBI:15377"/>
        <dbReference type="ChEBI" id="CHEBI:15378"/>
        <dbReference type="ChEBI" id="CHEBI:30616"/>
        <dbReference type="ChEBI" id="CHEBI:43474"/>
        <dbReference type="ChEBI" id="CHEBI:456216"/>
        <dbReference type="EC" id="3.6.4.13"/>
    </reaction>
</comment>
<dbReference type="PROSITE" id="PS00039">
    <property type="entry name" value="DEAD_ATP_HELICASE"/>
    <property type="match status" value="1"/>
</dbReference>
<dbReference type="GO" id="GO:0003724">
    <property type="term" value="F:RNA helicase activity"/>
    <property type="evidence" value="ECO:0007669"/>
    <property type="project" value="UniProtKB-EC"/>
</dbReference>
<dbReference type="SUPFAM" id="SSF52540">
    <property type="entry name" value="P-loop containing nucleoside triphosphate hydrolases"/>
    <property type="match status" value="2"/>
</dbReference>
<evidence type="ECO:0000256" key="11">
    <source>
        <dbReference type="RuleBase" id="RU365068"/>
    </source>
</evidence>
<accession>E7A2G2</accession>
<evidence type="ECO:0000256" key="6">
    <source>
        <dbReference type="ARBA" id="ARBA00022806"/>
    </source>
</evidence>
<evidence type="ECO:0000256" key="3">
    <source>
        <dbReference type="ARBA" id="ARBA00022552"/>
    </source>
</evidence>
<keyword evidence="7 10" id="KW-0067">ATP-binding</keyword>
<dbReference type="PROSITE" id="PS51195">
    <property type="entry name" value="Q_MOTIF"/>
    <property type="match status" value="1"/>
</dbReference>
<evidence type="ECO:0000256" key="2">
    <source>
        <dbReference type="ARBA" id="ARBA00022517"/>
    </source>
</evidence>
<dbReference type="Gene3D" id="3.40.50.300">
    <property type="entry name" value="P-loop containing nucleotide triphosphate hydrolases"/>
    <property type="match status" value="2"/>
</dbReference>
<dbReference type="InterPro" id="IPR001650">
    <property type="entry name" value="Helicase_C-like"/>
</dbReference>
<dbReference type="GO" id="GO:0003723">
    <property type="term" value="F:RNA binding"/>
    <property type="evidence" value="ECO:0007669"/>
    <property type="project" value="UniProtKB-UniRule"/>
</dbReference>
<dbReference type="InterPro" id="IPR027417">
    <property type="entry name" value="P-loop_NTPase"/>
</dbReference>
<feature type="compositionally biased region" description="Basic and acidic residues" evidence="12">
    <location>
        <begin position="789"/>
        <end position="799"/>
    </location>
</feature>
<reference evidence="16 17" key="1">
    <citation type="journal article" date="2010" name="Science">
        <title>Pathogenicity determinants in smut fungi revealed by genome comparison.</title>
        <authorList>
            <person name="Schirawski J."/>
            <person name="Mannhaupt G."/>
            <person name="Muench K."/>
            <person name="Brefort T."/>
            <person name="Schipper K."/>
            <person name="Doehlemann G."/>
            <person name="Di Stasio M."/>
            <person name="Roessel N."/>
            <person name="Mendoza-Mendoza A."/>
            <person name="Pester D."/>
            <person name="Mueller O."/>
            <person name="Winterberg B."/>
            <person name="Meyer E."/>
            <person name="Ghareeb H."/>
            <person name="Wollenberg T."/>
            <person name="Muensterkoetter M."/>
            <person name="Wong P."/>
            <person name="Walter M."/>
            <person name="Stukenbrock E."/>
            <person name="Gueldener U."/>
            <person name="Kahmann R."/>
        </authorList>
    </citation>
    <scope>NUCLEOTIDE SEQUENCE [LARGE SCALE GENOMIC DNA]</scope>
    <source>
        <strain evidence="17">SRZ2</strain>
    </source>
</reference>
<feature type="short sequence motif" description="Q motif" evidence="9">
    <location>
        <begin position="25"/>
        <end position="53"/>
    </location>
</feature>
<feature type="region of interest" description="Disordered" evidence="12">
    <location>
        <begin position="129"/>
        <end position="192"/>
    </location>
</feature>
<dbReference type="InterPro" id="IPR025313">
    <property type="entry name" value="SPB4-like_CTE"/>
</dbReference>
<comment type="subcellular location">
    <subcellularLocation>
        <location evidence="1">Nucleus</location>
        <location evidence="1">Nucleolus</location>
    </subcellularLocation>
</comment>
<feature type="compositionally biased region" description="Acidic residues" evidence="12">
    <location>
        <begin position="132"/>
        <end position="160"/>
    </location>
</feature>
<dbReference type="GO" id="GO:0005524">
    <property type="term" value="F:ATP binding"/>
    <property type="evidence" value="ECO:0007669"/>
    <property type="project" value="UniProtKB-UniRule"/>
</dbReference>
<dbReference type="PROSITE" id="PS51192">
    <property type="entry name" value="HELICASE_ATP_BIND_1"/>
    <property type="match status" value="1"/>
</dbReference>
<feature type="compositionally biased region" description="Basic residues" evidence="12">
    <location>
        <begin position="693"/>
        <end position="704"/>
    </location>
</feature>
<comment type="function">
    <text evidence="11">RNA helicase.</text>
</comment>
<evidence type="ECO:0000256" key="8">
    <source>
        <dbReference type="ARBA" id="ARBA00022884"/>
    </source>
</evidence>
<dbReference type="GO" id="GO:0030686">
    <property type="term" value="C:90S preribosome"/>
    <property type="evidence" value="ECO:0007669"/>
    <property type="project" value="EnsemblFungi"/>
</dbReference>
<feature type="domain" description="Helicase C-terminal" evidence="14">
    <location>
        <begin position="339"/>
        <end position="525"/>
    </location>
</feature>
<sequence>MSGIPSTPSAGPTELRTAPSYAGKWTKLNPPLTPWILSLLSDMGFHQMTPVQASTIPLFLSHKDVVVEAVTGSGKTLAFVIPVLEMLLRRSAKLKKDEVGALIVSPTRELAEQIHKVIAMFLDAQNQVDAEAAGEEEEEVVEDEEEEEEETSDSDSDGDSDSSAARKKASKQKAASQAKAQTPRRTTRIAGAQLVVGGSKSTPLDDYRIFRDSGADILVGTPGRLEELLSRKGVKKSQLEVLILDEADRLLDLGFTENLRRILALLPRQRRTGLFSATMTDALSELVRMGLRNPVRVVVKVETKNKAAAASAGADDSRRTPATLQNLFQVSRPENKLAQLVRILLFENSDRGMSGGARKFIVYFSTCAQVNYFHAVFSQLPVLKQHRIKLHALHGKQTPSKRKSMFDAFVASTALDGAVSDVGQSRRAAGATVLFCTDVAARGLDLPDVEVVVQYDPPTDPKVFSHRCGRTARAGRRGRAIVMLHTGREEDFVSYMGVKRIPLAPYPYLSAALEGVLEPSEPDSDARELESTLRTLAQHDREVYDLSIRAYVSYIRAYSKHEMSYIFRLPDLDLAGVAHAFALIRLPAMPELKARKASGALVYDEAQIDFGAIPFKDRAKEKVRLAKVEEDKAVAKAAAAKEEEGDSDDDSDDSDASGASFSAAGAKKKRKLGSDIGGAWSAQKERKEVRLARREKRARKRAFLKKQDAEAAKQAQAQAAASASKKDPRKAKHDQEDQDDEDDWNEEYRKLKKHKRQQQQAAAARNSSHFNTSPHDDDDDSDAGFNSTSDKEQEPFFVI</sequence>
<dbReference type="CDD" id="cd17960">
    <property type="entry name" value="DEADc_DDX55"/>
    <property type="match status" value="1"/>
</dbReference>
<comment type="similarity">
    <text evidence="10">Belongs to the DEAD box helicase family.</text>
</comment>
<keyword evidence="5 10" id="KW-0378">Hydrolase</keyword>
<feature type="domain" description="Helicase ATP-binding" evidence="13">
    <location>
        <begin position="56"/>
        <end position="297"/>
    </location>
</feature>
<dbReference type="Pfam" id="PF00271">
    <property type="entry name" value="Helicase_C"/>
    <property type="match status" value="1"/>
</dbReference>
<keyword evidence="8 11" id="KW-0694">RNA-binding</keyword>
<evidence type="ECO:0000256" key="10">
    <source>
        <dbReference type="RuleBase" id="RU000492"/>
    </source>
</evidence>
<dbReference type="OrthoDB" id="7396459at2759"/>
<evidence type="ECO:0000313" key="17">
    <source>
        <dbReference type="Proteomes" id="UP000008867"/>
    </source>
</evidence>
<dbReference type="Pfam" id="PF13959">
    <property type="entry name" value="CTE_SPB4"/>
    <property type="match status" value="1"/>
</dbReference>
<keyword evidence="2" id="KW-0690">Ribosome biogenesis</keyword>
<name>E7A2G2_SPORE</name>
<evidence type="ECO:0000313" key="16">
    <source>
        <dbReference type="EMBL" id="CBQ73669.1"/>
    </source>
</evidence>
<keyword evidence="6 10" id="KW-0347">Helicase</keyword>
<dbReference type="CDD" id="cd18787">
    <property type="entry name" value="SF2_C_DEAD"/>
    <property type="match status" value="1"/>
</dbReference>
<evidence type="ECO:0000256" key="12">
    <source>
        <dbReference type="SAM" id="MobiDB-lite"/>
    </source>
</evidence>
<feature type="region of interest" description="Disordered" evidence="12">
    <location>
        <begin position="636"/>
        <end position="799"/>
    </location>
</feature>
<feature type="compositionally biased region" description="Acidic residues" evidence="12">
    <location>
        <begin position="736"/>
        <end position="745"/>
    </location>
</feature>
<dbReference type="HOGENOM" id="CLU_003041_26_4_1"/>
<keyword evidence="4 10" id="KW-0547">Nucleotide-binding</keyword>
<proteinExistence type="inferred from homology"/>
<dbReference type="EMBL" id="FQ311473">
    <property type="protein sequence ID" value="CBQ73669.1"/>
    <property type="molecule type" value="Genomic_DNA"/>
</dbReference>
<organism evidence="16 17">
    <name type="scientific">Sporisorium reilianum (strain SRZ2)</name>
    <name type="common">Maize head smut fungus</name>
    <dbReference type="NCBI Taxonomy" id="999809"/>
    <lineage>
        <taxon>Eukaryota</taxon>
        <taxon>Fungi</taxon>
        <taxon>Dikarya</taxon>
        <taxon>Basidiomycota</taxon>
        <taxon>Ustilaginomycotina</taxon>
        <taxon>Ustilaginomycetes</taxon>
        <taxon>Ustilaginales</taxon>
        <taxon>Ustilaginaceae</taxon>
        <taxon>Sporisorium</taxon>
    </lineage>
</organism>
<dbReference type="GO" id="GO:0030687">
    <property type="term" value="C:preribosome, large subunit precursor"/>
    <property type="evidence" value="ECO:0007669"/>
    <property type="project" value="EnsemblFungi"/>
</dbReference>
<dbReference type="eggNOG" id="KOG0345">
    <property type="taxonomic scope" value="Eukaryota"/>
</dbReference>
<feature type="domain" description="DEAD-box RNA helicase Q" evidence="15">
    <location>
        <begin position="25"/>
        <end position="53"/>
    </location>
</feature>
<dbReference type="AlphaFoldDB" id="E7A2G2"/>
<dbReference type="PANTHER" id="PTHR24031">
    <property type="entry name" value="RNA HELICASE"/>
    <property type="match status" value="1"/>
</dbReference>
<evidence type="ECO:0000256" key="9">
    <source>
        <dbReference type="PROSITE-ProRule" id="PRU00552"/>
    </source>
</evidence>
<dbReference type="SMART" id="SM01178">
    <property type="entry name" value="DUF4217"/>
    <property type="match status" value="1"/>
</dbReference>
<keyword evidence="3" id="KW-0698">rRNA processing</keyword>
<evidence type="ECO:0000256" key="7">
    <source>
        <dbReference type="ARBA" id="ARBA00022840"/>
    </source>
</evidence>
<dbReference type="SMART" id="SM00487">
    <property type="entry name" value="DEXDc"/>
    <property type="match status" value="1"/>
</dbReference>
<dbReference type="VEuPathDB" id="FungiDB:sr14264"/>
<feature type="compositionally biased region" description="Low complexity" evidence="12">
    <location>
        <begin position="712"/>
        <end position="723"/>
    </location>
</feature>
<dbReference type="Pfam" id="PF00270">
    <property type="entry name" value="DEAD"/>
    <property type="match status" value="2"/>
</dbReference>